<evidence type="ECO:0000313" key="2">
    <source>
        <dbReference type="EMBL" id="KAJ7683208.1"/>
    </source>
</evidence>
<comment type="caution">
    <text evidence="2">The sequence shown here is derived from an EMBL/GenBank/DDBJ whole genome shotgun (WGS) entry which is preliminary data.</text>
</comment>
<feature type="region of interest" description="Disordered" evidence="1">
    <location>
        <begin position="135"/>
        <end position="159"/>
    </location>
</feature>
<evidence type="ECO:0000256" key="1">
    <source>
        <dbReference type="SAM" id="MobiDB-lite"/>
    </source>
</evidence>
<proteinExistence type="predicted"/>
<organism evidence="2 3">
    <name type="scientific">Mycena rosella</name>
    <name type="common">Pink bonnet</name>
    <name type="synonym">Agaricus rosellus</name>
    <dbReference type="NCBI Taxonomy" id="1033263"/>
    <lineage>
        <taxon>Eukaryota</taxon>
        <taxon>Fungi</taxon>
        <taxon>Dikarya</taxon>
        <taxon>Basidiomycota</taxon>
        <taxon>Agaricomycotina</taxon>
        <taxon>Agaricomycetes</taxon>
        <taxon>Agaricomycetidae</taxon>
        <taxon>Agaricales</taxon>
        <taxon>Marasmiineae</taxon>
        <taxon>Mycenaceae</taxon>
        <taxon>Mycena</taxon>
    </lineage>
</organism>
<dbReference type="AlphaFoldDB" id="A0AAD7D7G0"/>
<dbReference type="EMBL" id="JARKIE010000110">
    <property type="protein sequence ID" value="KAJ7683208.1"/>
    <property type="molecule type" value="Genomic_DNA"/>
</dbReference>
<evidence type="ECO:0000313" key="3">
    <source>
        <dbReference type="Proteomes" id="UP001221757"/>
    </source>
</evidence>
<dbReference type="Proteomes" id="UP001221757">
    <property type="component" value="Unassembled WGS sequence"/>
</dbReference>
<gene>
    <name evidence="2" type="ORF">B0H17DRAFT_41324</name>
</gene>
<sequence>MYEALGFGAPETRCRRCESSSASAQTLGTYLEIALDATQEDRRAKAKTLPYVVLRLKWLTCLICFLLERTRFPSKILRSLESFRRIADDPSPVRTDPTGESRVGFVERDPWRAPDALSVRVWASRGRWCGGGKWEEGAGQKGAARPPVVDVSPFGRPAL</sequence>
<accession>A0AAD7D7G0</accession>
<protein>
    <submittedName>
        <fullName evidence="2">Uncharacterized protein</fullName>
    </submittedName>
</protein>
<name>A0AAD7D7G0_MYCRO</name>
<keyword evidence="3" id="KW-1185">Reference proteome</keyword>
<reference evidence="2" key="1">
    <citation type="submission" date="2023-03" db="EMBL/GenBank/DDBJ databases">
        <title>Massive genome expansion in bonnet fungi (Mycena s.s.) driven by repeated elements and novel gene families across ecological guilds.</title>
        <authorList>
            <consortium name="Lawrence Berkeley National Laboratory"/>
            <person name="Harder C.B."/>
            <person name="Miyauchi S."/>
            <person name="Viragh M."/>
            <person name="Kuo A."/>
            <person name="Thoen E."/>
            <person name="Andreopoulos B."/>
            <person name="Lu D."/>
            <person name="Skrede I."/>
            <person name="Drula E."/>
            <person name="Henrissat B."/>
            <person name="Morin E."/>
            <person name="Kohler A."/>
            <person name="Barry K."/>
            <person name="LaButti K."/>
            <person name="Morin E."/>
            <person name="Salamov A."/>
            <person name="Lipzen A."/>
            <person name="Mereny Z."/>
            <person name="Hegedus B."/>
            <person name="Baldrian P."/>
            <person name="Stursova M."/>
            <person name="Weitz H."/>
            <person name="Taylor A."/>
            <person name="Grigoriev I.V."/>
            <person name="Nagy L.G."/>
            <person name="Martin F."/>
            <person name="Kauserud H."/>
        </authorList>
    </citation>
    <scope>NUCLEOTIDE SEQUENCE</scope>
    <source>
        <strain evidence="2">CBHHK067</strain>
    </source>
</reference>